<dbReference type="InterPro" id="IPR013424">
    <property type="entry name" value="Ice-binding_C"/>
</dbReference>
<dbReference type="Proteomes" id="UP000266426">
    <property type="component" value="Unassembled WGS sequence"/>
</dbReference>
<dbReference type="AlphaFoldDB" id="A0A3A4RGK1"/>
<evidence type="ECO:0000313" key="3">
    <source>
        <dbReference type="Proteomes" id="UP000266426"/>
    </source>
</evidence>
<sequence length="245" mass="26747">MKVKLIFASLTVLLLASQVQALPNASLPVLDLSSGPVAGESDLLQGMTGNKITVDWIVMTKSQLVDLTGITKTFGVNGGNDTLFADSDYYYFYQVENTSAAVLNNFQMNVEKDYIKTVGIFNAINLDVLFSHNAVTYPNLTGEKETATGNENPDVSVFTKLGTPAHVDWNYFSGIHLFTNEQSTVLFLTSDFGPIYNMASMLGPAISYDGLVPTPPFLEQIQVPEPMSLSLLGMGILFLIKKVRK</sequence>
<protein>
    <submittedName>
        <fullName evidence="2">PEP-CTERM sorting domain-containing protein</fullName>
    </submittedName>
</protein>
<proteinExistence type="predicted"/>
<gene>
    <name evidence="2" type="ORF">C4541_00305</name>
</gene>
<feature type="signal peptide" evidence="1">
    <location>
        <begin position="1"/>
        <end position="21"/>
    </location>
</feature>
<feature type="chain" id="PRO_5017307931" evidence="1">
    <location>
        <begin position="22"/>
        <end position="245"/>
    </location>
</feature>
<organism evidence="2 3">
    <name type="scientific">Candidatus Auribacter fodinae</name>
    <dbReference type="NCBI Taxonomy" id="2093366"/>
    <lineage>
        <taxon>Bacteria</taxon>
        <taxon>Pseudomonadati</taxon>
        <taxon>Candidatus Auribacterota</taxon>
        <taxon>Candidatus Auribacteria</taxon>
        <taxon>Candidatus Auribacterales</taxon>
        <taxon>Candidatus Auribacteraceae</taxon>
        <taxon>Candidatus Auribacter</taxon>
    </lineage>
</organism>
<name>A0A3A4RGK1_9BACT</name>
<comment type="caution">
    <text evidence="2">The sequence shown here is derived from an EMBL/GenBank/DDBJ whole genome shotgun (WGS) entry which is preliminary data.</text>
</comment>
<evidence type="ECO:0000256" key="1">
    <source>
        <dbReference type="SAM" id="SignalP"/>
    </source>
</evidence>
<evidence type="ECO:0000313" key="2">
    <source>
        <dbReference type="EMBL" id="RJP62166.1"/>
    </source>
</evidence>
<reference evidence="2 3" key="1">
    <citation type="journal article" date="2017" name="ISME J.">
        <title>Energy and carbon metabolisms in a deep terrestrial subsurface fluid microbial community.</title>
        <authorList>
            <person name="Momper L."/>
            <person name="Jungbluth S.P."/>
            <person name="Lee M.D."/>
            <person name="Amend J.P."/>
        </authorList>
    </citation>
    <scope>NUCLEOTIDE SEQUENCE [LARGE SCALE GENOMIC DNA]</scope>
    <source>
        <strain evidence="2">SURF_26</strain>
    </source>
</reference>
<dbReference type="NCBIfam" id="TIGR02595">
    <property type="entry name" value="PEP_CTERM"/>
    <property type="match status" value="1"/>
</dbReference>
<keyword evidence="1" id="KW-0732">Signal</keyword>
<accession>A0A3A4RGK1</accession>
<dbReference type="EMBL" id="QZJZ01000004">
    <property type="protein sequence ID" value="RJP62166.1"/>
    <property type="molecule type" value="Genomic_DNA"/>
</dbReference>